<dbReference type="RefSeq" id="WP_284361674.1">
    <property type="nucleotide sequence ID" value="NZ_BSNI01000001.1"/>
</dbReference>
<feature type="signal peptide" evidence="1">
    <location>
        <begin position="1"/>
        <end position="23"/>
    </location>
</feature>
<proteinExistence type="predicted"/>
<gene>
    <name evidence="2" type="ORF">GCM10007879_04600</name>
</gene>
<keyword evidence="3" id="KW-1185">Reference proteome</keyword>
<evidence type="ECO:0000313" key="2">
    <source>
        <dbReference type="EMBL" id="GLQ16211.1"/>
    </source>
</evidence>
<dbReference type="SUPFAM" id="SSF56925">
    <property type="entry name" value="OMPA-like"/>
    <property type="match status" value="1"/>
</dbReference>
<protein>
    <submittedName>
        <fullName evidence="2">Opacity-associated protein</fullName>
    </submittedName>
</protein>
<dbReference type="EMBL" id="BSNI01000001">
    <property type="protein sequence ID" value="GLQ16211.1"/>
    <property type="molecule type" value="Genomic_DNA"/>
</dbReference>
<sequence length="235" mass="25130">MMLKWTMAASLAVATMFGSSVLAADMIVPEPEYPEYPELPEVDYGLGGSFYLRGSVAGNALWARNVVICCTDYGVTDMGWGYSYGVGAGYEFGDGWRTDLTFDMLHNSGLTANGYTATLRSTVALANVYYDFSLDGLGHSAEGGWTGYVGAGLGKAWSYTSATHATNPDLVEGAGARSWAGAGMIGVGYDMGNMVADVGYRALWLKGFSTSGGTDFWAQDAIAHEIRASLRYRFH</sequence>
<reference evidence="2" key="1">
    <citation type="journal article" date="2014" name="Int. J. Syst. Evol. Microbiol.">
        <title>Complete genome of a new Firmicutes species belonging to the dominant human colonic microbiota ('Ruminococcus bicirculans') reveals two chromosomes and a selective capacity to utilize plant glucans.</title>
        <authorList>
            <consortium name="NISC Comparative Sequencing Program"/>
            <person name="Wegmann U."/>
            <person name="Louis P."/>
            <person name="Goesmann A."/>
            <person name="Henrissat B."/>
            <person name="Duncan S.H."/>
            <person name="Flint H.J."/>
        </authorList>
    </citation>
    <scope>NUCLEOTIDE SEQUENCE</scope>
    <source>
        <strain evidence="2">NBRC 107169</strain>
    </source>
</reference>
<reference evidence="2" key="2">
    <citation type="submission" date="2023-01" db="EMBL/GenBank/DDBJ databases">
        <title>Draft genome sequence of Maritalea porphyrae strain NBRC 107169.</title>
        <authorList>
            <person name="Sun Q."/>
            <person name="Mori K."/>
        </authorList>
    </citation>
    <scope>NUCLEOTIDE SEQUENCE</scope>
    <source>
        <strain evidence="2">NBRC 107169</strain>
    </source>
</reference>
<dbReference type="InterPro" id="IPR011250">
    <property type="entry name" value="OMP/PagP_B-barrel"/>
</dbReference>
<accession>A0ABQ5ULR0</accession>
<comment type="caution">
    <text evidence="2">The sequence shown here is derived from an EMBL/GenBank/DDBJ whole genome shotgun (WGS) entry which is preliminary data.</text>
</comment>
<feature type="chain" id="PRO_5045237801" evidence="1">
    <location>
        <begin position="24"/>
        <end position="235"/>
    </location>
</feature>
<evidence type="ECO:0000256" key="1">
    <source>
        <dbReference type="SAM" id="SignalP"/>
    </source>
</evidence>
<dbReference type="Gene3D" id="2.40.160.20">
    <property type="match status" value="1"/>
</dbReference>
<name>A0ABQ5ULR0_9HYPH</name>
<evidence type="ECO:0000313" key="3">
    <source>
        <dbReference type="Proteomes" id="UP001161405"/>
    </source>
</evidence>
<dbReference type="Proteomes" id="UP001161405">
    <property type="component" value="Unassembled WGS sequence"/>
</dbReference>
<organism evidence="2 3">
    <name type="scientific">Maritalea porphyrae</name>
    <dbReference type="NCBI Taxonomy" id="880732"/>
    <lineage>
        <taxon>Bacteria</taxon>
        <taxon>Pseudomonadati</taxon>
        <taxon>Pseudomonadota</taxon>
        <taxon>Alphaproteobacteria</taxon>
        <taxon>Hyphomicrobiales</taxon>
        <taxon>Devosiaceae</taxon>
        <taxon>Maritalea</taxon>
    </lineage>
</organism>
<keyword evidence="1" id="KW-0732">Signal</keyword>